<dbReference type="CDD" id="cd01285">
    <property type="entry name" value="nucleoside_deaminase"/>
    <property type="match status" value="1"/>
</dbReference>
<dbReference type="Gene3D" id="3.40.140.10">
    <property type="entry name" value="Cytidine Deaminase, domain 2"/>
    <property type="match status" value="1"/>
</dbReference>
<sequence>MTDQQFMKQAIELARDNVAKGGEPFGAVLVRNGEVVATGVNETYKEHDSTAHAEIQALRNASKQHGQVRHFDTVMYASGIPCAMCMAAMIQAGVTKVIYCAGDDMGEAYGWSTEHLYKRMQGELGNQGIEVVHMPDPEKLSVFDAYKEKFGLGSNEHMKVD</sequence>
<dbReference type="PANTHER" id="PTHR11079:SF161">
    <property type="entry name" value="CMP_DCMP-TYPE DEAMINASE DOMAIN-CONTAINING PROTEIN"/>
    <property type="match status" value="1"/>
</dbReference>
<organism evidence="4 5">
    <name type="scientific">Candidatus Paenalcaligenes intestinipullorum</name>
    <dbReference type="NCBI Taxonomy" id="2838718"/>
    <lineage>
        <taxon>Bacteria</taxon>
        <taxon>Pseudomonadati</taxon>
        <taxon>Pseudomonadota</taxon>
        <taxon>Betaproteobacteria</taxon>
        <taxon>Burkholderiales</taxon>
        <taxon>Alcaligenaceae</taxon>
        <taxon>Paenalcaligenes</taxon>
    </lineage>
</organism>
<protein>
    <submittedName>
        <fullName evidence="4">Nucleoside deaminase</fullName>
    </submittedName>
</protein>
<dbReference type="SUPFAM" id="SSF53927">
    <property type="entry name" value="Cytidine deaminase-like"/>
    <property type="match status" value="1"/>
</dbReference>
<dbReference type="GO" id="GO:0047974">
    <property type="term" value="F:guanosine deaminase activity"/>
    <property type="evidence" value="ECO:0007669"/>
    <property type="project" value="TreeGrafter"/>
</dbReference>
<name>A0A9D2RI25_9BURK</name>
<dbReference type="AlphaFoldDB" id="A0A9D2RI25"/>
<evidence type="ECO:0000259" key="3">
    <source>
        <dbReference type="PROSITE" id="PS51747"/>
    </source>
</evidence>
<dbReference type="InterPro" id="IPR016192">
    <property type="entry name" value="APOBEC/CMP_deaminase_Zn-bd"/>
</dbReference>
<dbReference type="InterPro" id="IPR016193">
    <property type="entry name" value="Cytidine_deaminase-like"/>
</dbReference>
<comment type="caution">
    <text evidence="4">The sequence shown here is derived from an EMBL/GenBank/DDBJ whole genome shotgun (WGS) entry which is preliminary data.</text>
</comment>
<gene>
    <name evidence="4" type="ORF">H9906_05055</name>
</gene>
<dbReference type="InterPro" id="IPR002125">
    <property type="entry name" value="CMP_dCMP_dom"/>
</dbReference>
<dbReference type="PANTHER" id="PTHR11079">
    <property type="entry name" value="CYTOSINE DEAMINASE FAMILY MEMBER"/>
    <property type="match status" value="1"/>
</dbReference>
<dbReference type="PROSITE" id="PS51747">
    <property type="entry name" value="CYT_DCMP_DEAMINASES_2"/>
    <property type="match status" value="1"/>
</dbReference>
<dbReference type="GO" id="GO:0008270">
    <property type="term" value="F:zinc ion binding"/>
    <property type="evidence" value="ECO:0007669"/>
    <property type="project" value="InterPro"/>
</dbReference>
<reference evidence="4" key="2">
    <citation type="submission" date="2021-04" db="EMBL/GenBank/DDBJ databases">
        <authorList>
            <person name="Gilroy R."/>
        </authorList>
    </citation>
    <scope>NUCLEOTIDE SEQUENCE</scope>
    <source>
        <strain evidence="4">9264</strain>
    </source>
</reference>
<evidence type="ECO:0000313" key="5">
    <source>
        <dbReference type="Proteomes" id="UP000823889"/>
    </source>
</evidence>
<evidence type="ECO:0000256" key="2">
    <source>
        <dbReference type="ARBA" id="ARBA00022833"/>
    </source>
</evidence>
<evidence type="ECO:0000256" key="1">
    <source>
        <dbReference type="ARBA" id="ARBA00022723"/>
    </source>
</evidence>
<reference evidence="4" key="1">
    <citation type="journal article" date="2021" name="PeerJ">
        <title>Extensive microbial diversity within the chicken gut microbiome revealed by metagenomics and culture.</title>
        <authorList>
            <person name="Gilroy R."/>
            <person name="Ravi A."/>
            <person name="Getino M."/>
            <person name="Pursley I."/>
            <person name="Horton D.L."/>
            <person name="Alikhan N.F."/>
            <person name="Baker D."/>
            <person name="Gharbi K."/>
            <person name="Hall N."/>
            <person name="Watson M."/>
            <person name="Adriaenssens E.M."/>
            <person name="Foster-Nyarko E."/>
            <person name="Jarju S."/>
            <person name="Secka A."/>
            <person name="Antonio M."/>
            <person name="Oren A."/>
            <person name="Chaudhuri R.R."/>
            <person name="La Ragione R."/>
            <person name="Hildebrand F."/>
            <person name="Pallen M.J."/>
        </authorList>
    </citation>
    <scope>NUCLEOTIDE SEQUENCE</scope>
    <source>
        <strain evidence="4">9264</strain>
    </source>
</reference>
<dbReference type="GO" id="GO:0006152">
    <property type="term" value="P:purine nucleoside catabolic process"/>
    <property type="evidence" value="ECO:0007669"/>
    <property type="project" value="TreeGrafter"/>
</dbReference>
<dbReference type="EMBL" id="DWUQ01000103">
    <property type="protein sequence ID" value="HJD44384.1"/>
    <property type="molecule type" value="Genomic_DNA"/>
</dbReference>
<feature type="domain" description="CMP/dCMP-type deaminase" evidence="3">
    <location>
        <begin position="1"/>
        <end position="112"/>
    </location>
</feature>
<dbReference type="PROSITE" id="PS00903">
    <property type="entry name" value="CYT_DCMP_DEAMINASES_1"/>
    <property type="match status" value="1"/>
</dbReference>
<keyword evidence="2" id="KW-0862">Zinc</keyword>
<accession>A0A9D2RI25</accession>
<keyword evidence="1" id="KW-0479">Metal-binding</keyword>
<dbReference type="Pfam" id="PF00383">
    <property type="entry name" value="dCMP_cyt_deam_1"/>
    <property type="match status" value="1"/>
</dbReference>
<proteinExistence type="predicted"/>
<dbReference type="Proteomes" id="UP000823889">
    <property type="component" value="Unassembled WGS sequence"/>
</dbReference>
<evidence type="ECO:0000313" key="4">
    <source>
        <dbReference type="EMBL" id="HJD44384.1"/>
    </source>
</evidence>